<evidence type="ECO:0000313" key="1">
    <source>
        <dbReference type="EMBL" id="KAJ8401751.1"/>
    </source>
</evidence>
<dbReference type="AlphaFoldDB" id="A0AAD7SHV9"/>
<reference evidence="1" key="1">
    <citation type="journal article" date="2023" name="Science">
        <title>Genome structures resolve the early diversification of teleost fishes.</title>
        <authorList>
            <person name="Parey E."/>
            <person name="Louis A."/>
            <person name="Montfort J."/>
            <person name="Bouchez O."/>
            <person name="Roques C."/>
            <person name="Iampietro C."/>
            <person name="Lluch J."/>
            <person name="Castinel A."/>
            <person name="Donnadieu C."/>
            <person name="Desvignes T."/>
            <person name="Floi Bucao C."/>
            <person name="Jouanno E."/>
            <person name="Wen M."/>
            <person name="Mejri S."/>
            <person name="Dirks R."/>
            <person name="Jansen H."/>
            <person name="Henkel C."/>
            <person name="Chen W.J."/>
            <person name="Zahm M."/>
            <person name="Cabau C."/>
            <person name="Klopp C."/>
            <person name="Thompson A.W."/>
            <person name="Robinson-Rechavi M."/>
            <person name="Braasch I."/>
            <person name="Lecointre G."/>
            <person name="Bobe J."/>
            <person name="Postlethwait J.H."/>
            <person name="Berthelot C."/>
            <person name="Roest Crollius H."/>
            <person name="Guiguen Y."/>
        </authorList>
    </citation>
    <scope>NUCLEOTIDE SEQUENCE</scope>
    <source>
        <strain evidence="1">NC1722</strain>
    </source>
</reference>
<sequence length="97" mass="10438">MLAQSLRGKGLEEGVQCELFPLCCTKRRVALPCVEPHVCGHGPPALSSFVAAIGEPLPARLDRSPLAEPSRQCRCQGLQVALVGGVKVQQYLQCWAL</sequence>
<gene>
    <name evidence="1" type="ORF">AAFF_G00377220</name>
</gene>
<evidence type="ECO:0000313" key="2">
    <source>
        <dbReference type="Proteomes" id="UP001221898"/>
    </source>
</evidence>
<dbReference type="EMBL" id="JAINUG010000068">
    <property type="protein sequence ID" value="KAJ8401751.1"/>
    <property type="molecule type" value="Genomic_DNA"/>
</dbReference>
<proteinExistence type="predicted"/>
<comment type="caution">
    <text evidence="1">The sequence shown here is derived from an EMBL/GenBank/DDBJ whole genome shotgun (WGS) entry which is preliminary data.</text>
</comment>
<name>A0AAD7SHV9_9TELE</name>
<protein>
    <submittedName>
        <fullName evidence="1">Uncharacterized protein</fullName>
    </submittedName>
</protein>
<accession>A0AAD7SHV9</accession>
<dbReference type="Proteomes" id="UP001221898">
    <property type="component" value="Unassembled WGS sequence"/>
</dbReference>
<organism evidence="1 2">
    <name type="scientific">Aldrovandia affinis</name>
    <dbReference type="NCBI Taxonomy" id="143900"/>
    <lineage>
        <taxon>Eukaryota</taxon>
        <taxon>Metazoa</taxon>
        <taxon>Chordata</taxon>
        <taxon>Craniata</taxon>
        <taxon>Vertebrata</taxon>
        <taxon>Euteleostomi</taxon>
        <taxon>Actinopterygii</taxon>
        <taxon>Neopterygii</taxon>
        <taxon>Teleostei</taxon>
        <taxon>Notacanthiformes</taxon>
        <taxon>Halosauridae</taxon>
        <taxon>Aldrovandia</taxon>
    </lineage>
</organism>
<keyword evidence="2" id="KW-1185">Reference proteome</keyword>